<keyword evidence="1" id="KW-0812">Transmembrane</keyword>
<keyword evidence="1" id="KW-1133">Transmembrane helix</keyword>
<gene>
    <name evidence="2" type="ORF">F511_43353</name>
</gene>
<evidence type="ECO:0000313" key="3">
    <source>
        <dbReference type="Proteomes" id="UP000250235"/>
    </source>
</evidence>
<organism evidence="2 3">
    <name type="scientific">Dorcoceras hygrometricum</name>
    <dbReference type="NCBI Taxonomy" id="472368"/>
    <lineage>
        <taxon>Eukaryota</taxon>
        <taxon>Viridiplantae</taxon>
        <taxon>Streptophyta</taxon>
        <taxon>Embryophyta</taxon>
        <taxon>Tracheophyta</taxon>
        <taxon>Spermatophyta</taxon>
        <taxon>Magnoliopsida</taxon>
        <taxon>eudicotyledons</taxon>
        <taxon>Gunneridae</taxon>
        <taxon>Pentapetalae</taxon>
        <taxon>asterids</taxon>
        <taxon>lamiids</taxon>
        <taxon>Lamiales</taxon>
        <taxon>Gesneriaceae</taxon>
        <taxon>Didymocarpoideae</taxon>
        <taxon>Trichosporeae</taxon>
        <taxon>Loxocarpinae</taxon>
        <taxon>Dorcoceras</taxon>
    </lineage>
</organism>
<keyword evidence="1" id="KW-0472">Membrane</keyword>
<sequence>MFTVACDWFTVVSDWFACDWFTVAYDWFILRLVPMLRLVLMLLPILFPKYPTSDYFQRLVVPNDWL</sequence>
<feature type="transmembrane region" description="Helical" evidence="1">
    <location>
        <begin position="28"/>
        <end position="47"/>
    </location>
</feature>
<keyword evidence="3" id="KW-1185">Reference proteome</keyword>
<proteinExistence type="predicted"/>
<dbReference type="Proteomes" id="UP000250235">
    <property type="component" value="Unassembled WGS sequence"/>
</dbReference>
<name>A0A2Z7BI75_9LAMI</name>
<accession>A0A2Z7BI75</accession>
<dbReference type="AlphaFoldDB" id="A0A2Z7BI75"/>
<evidence type="ECO:0000313" key="2">
    <source>
        <dbReference type="EMBL" id="KZV34104.1"/>
    </source>
</evidence>
<reference evidence="2 3" key="1">
    <citation type="journal article" date="2015" name="Proc. Natl. Acad. Sci. U.S.A.">
        <title>The resurrection genome of Boea hygrometrica: A blueprint for survival of dehydration.</title>
        <authorList>
            <person name="Xiao L."/>
            <person name="Yang G."/>
            <person name="Zhang L."/>
            <person name="Yang X."/>
            <person name="Zhao S."/>
            <person name="Ji Z."/>
            <person name="Zhou Q."/>
            <person name="Hu M."/>
            <person name="Wang Y."/>
            <person name="Chen M."/>
            <person name="Xu Y."/>
            <person name="Jin H."/>
            <person name="Xiao X."/>
            <person name="Hu G."/>
            <person name="Bao F."/>
            <person name="Hu Y."/>
            <person name="Wan P."/>
            <person name="Li L."/>
            <person name="Deng X."/>
            <person name="Kuang T."/>
            <person name="Xiang C."/>
            <person name="Zhu J.K."/>
            <person name="Oliver M.J."/>
            <person name="He Y."/>
        </authorList>
    </citation>
    <scope>NUCLEOTIDE SEQUENCE [LARGE SCALE GENOMIC DNA]</scope>
    <source>
        <strain evidence="3">cv. XS01</strain>
    </source>
</reference>
<evidence type="ECO:0000256" key="1">
    <source>
        <dbReference type="SAM" id="Phobius"/>
    </source>
</evidence>
<dbReference type="EMBL" id="KV005376">
    <property type="protein sequence ID" value="KZV34104.1"/>
    <property type="molecule type" value="Genomic_DNA"/>
</dbReference>
<protein>
    <submittedName>
        <fullName evidence="2">Uncharacterized protein</fullName>
    </submittedName>
</protein>